<keyword evidence="1" id="KW-0812">Transmembrane</keyword>
<name>A0A7C4KI13_9CHLR</name>
<keyword evidence="1" id="KW-0472">Membrane</keyword>
<feature type="transmembrane region" description="Helical" evidence="1">
    <location>
        <begin position="30"/>
        <end position="50"/>
    </location>
</feature>
<accession>A0A7C4KI13</accession>
<reference evidence="2" key="1">
    <citation type="journal article" date="2020" name="mSystems">
        <title>Genome- and Community-Level Interaction Insights into Carbon Utilization and Element Cycling Functions of Hydrothermarchaeota in Hydrothermal Sediment.</title>
        <authorList>
            <person name="Zhou Z."/>
            <person name="Liu Y."/>
            <person name="Xu W."/>
            <person name="Pan J."/>
            <person name="Luo Z.H."/>
            <person name="Li M."/>
        </authorList>
    </citation>
    <scope>NUCLEOTIDE SEQUENCE [LARGE SCALE GENOMIC DNA]</scope>
    <source>
        <strain evidence="2">SpSt-573</strain>
    </source>
</reference>
<feature type="transmembrane region" description="Helical" evidence="1">
    <location>
        <begin position="7"/>
        <end position="24"/>
    </location>
</feature>
<dbReference type="EMBL" id="DSYK01000522">
    <property type="protein sequence ID" value="HGS22302.1"/>
    <property type="molecule type" value="Genomic_DNA"/>
</dbReference>
<comment type="caution">
    <text evidence="2">The sequence shown here is derived from an EMBL/GenBank/DDBJ whole genome shotgun (WGS) entry which is preliminary data.</text>
</comment>
<evidence type="ECO:0000313" key="2">
    <source>
        <dbReference type="EMBL" id="HGS22302.1"/>
    </source>
</evidence>
<gene>
    <name evidence="2" type="ORF">ENT37_10585</name>
</gene>
<dbReference type="AlphaFoldDB" id="A0A7C4KI13"/>
<evidence type="ECO:0000256" key="1">
    <source>
        <dbReference type="SAM" id="Phobius"/>
    </source>
</evidence>
<keyword evidence="1" id="KW-1133">Transmembrane helix</keyword>
<sequence>MKTIGYIVAAILIFFGVLFIWGAFGSTPQPGWIVVGVLSAGIGLAILYLVSRKAKAEAGTQVTLKIDLPGNVGMDTIKCKSCGGTLTAENIKVVNGAPMVTCPYCHTVYQLTEEPKW</sequence>
<proteinExistence type="predicted"/>
<protein>
    <submittedName>
        <fullName evidence="2">Uncharacterized protein</fullName>
    </submittedName>
</protein>
<organism evidence="2">
    <name type="scientific">Anaerolinea thermolimosa</name>
    <dbReference type="NCBI Taxonomy" id="229919"/>
    <lineage>
        <taxon>Bacteria</taxon>
        <taxon>Bacillati</taxon>
        <taxon>Chloroflexota</taxon>
        <taxon>Anaerolineae</taxon>
        <taxon>Anaerolineales</taxon>
        <taxon>Anaerolineaceae</taxon>
        <taxon>Anaerolinea</taxon>
    </lineage>
</organism>